<feature type="region of interest" description="Disordered" evidence="1">
    <location>
        <begin position="217"/>
        <end position="274"/>
    </location>
</feature>
<feature type="compositionally biased region" description="Basic and acidic residues" evidence="1">
    <location>
        <begin position="2030"/>
        <end position="2042"/>
    </location>
</feature>
<proteinExistence type="predicted"/>
<feature type="compositionally biased region" description="Polar residues" evidence="1">
    <location>
        <begin position="89"/>
        <end position="99"/>
    </location>
</feature>
<feature type="region of interest" description="Disordered" evidence="1">
    <location>
        <begin position="651"/>
        <end position="680"/>
    </location>
</feature>
<feature type="compositionally biased region" description="Basic and acidic residues" evidence="1">
    <location>
        <begin position="2065"/>
        <end position="2074"/>
    </location>
</feature>
<feature type="compositionally biased region" description="Polar residues" evidence="1">
    <location>
        <begin position="1279"/>
        <end position="1295"/>
    </location>
</feature>
<feature type="compositionally biased region" description="Low complexity" evidence="1">
    <location>
        <begin position="2209"/>
        <end position="2219"/>
    </location>
</feature>
<feature type="region of interest" description="Disordered" evidence="1">
    <location>
        <begin position="2324"/>
        <end position="2346"/>
    </location>
</feature>
<feature type="region of interest" description="Disordered" evidence="1">
    <location>
        <begin position="2366"/>
        <end position="2435"/>
    </location>
</feature>
<feature type="compositionally biased region" description="Basic and acidic residues" evidence="1">
    <location>
        <begin position="1812"/>
        <end position="1834"/>
    </location>
</feature>
<feature type="compositionally biased region" description="Polar residues" evidence="1">
    <location>
        <begin position="344"/>
        <end position="359"/>
    </location>
</feature>
<evidence type="ECO:0000313" key="2">
    <source>
        <dbReference type="EMBL" id="KAK2170795.1"/>
    </source>
</evidence>
<gene>
    <name evidence="2" type="ORF">NP493_1142g00007</name>
</gene>
<name>A0AAD9KGQ5_RIDPI</name>
<feature type="compositionally biased region" description="Basic residues" evidence="1">
    <location>
        <begin position="435"/>
        <end position="445"/>
    </location>
</feature>
<feature type="compositionally biased region" description="Polar residues" evidence="1">
    <location>
        <begin position="1451"/>
        <end position="1463"/>
    </location>
</feature>
<evidence type="ECO:0000256" key="1">
    <source>
        <dbReference type="SAM" id="MobiDB-lite"/>
    </source>
</evidence>
<dbReference type="PANTHER" id="PTHR13884">
    <property type="entry name" value="DUF853 DOMAIN-CONTAINING PROTEIN"/>
    <property type="match status" value="1"/>
</dbReference>
<dbReference type="SUPFAM" id="SSF69349">
    <property type="entry name" value="Phage fibre proteins"/>
    <property type="match status" value="2"/>
</dbReference>
<feature type="compositionally biased region" description="Low complexity" evidence="1">
    <location>
        <begin position="931"/>
        <end position="948"/>
    </location>
</feature>
<dbReference type="EMBL" id="JAODUO010001140">
    <property type="protein sequence ID" value="KAK2170795.1"/>
    <property type="molecule type" value="Genomic_DNA"/>
</dbReference>
<keyword evidence="3" id="KW-1185">Reference proteome</keyword>
<protein>
    <submittedName>
        <fullName evidence="2">Uncharacterized protein</fullName>
    </submittedName>
</protein>
<dbReference type="PANTHER" id="PTHR13884:SF16">
    <property type="entry name" value="AAA+ ATPASE DOMAIN-CONTAINING PROTEIN-RELATED"/>
    <property type="match status" value="1"/>
</dbReference>
<feature type="compositionally biased region" description="Basic and acidic residues" evidence="1">
    <location>
        <begin position="653"/>
        <end position="665"/>
    </location>
</feature>
<feature type="compositionally biased region" description="Polar residues" evidence="1">
    <location>
        <begin position="2049"/>
        <end position="2058"/>
    </location>
</feature>
<accession>A0AAD9KGQ5</accession>
<feature type="compositionally biased region" description="Polar residues" evidence="1">
    <location>
        <begin position="666"/>
        <end position="680"/>
    </location>
</feature>
<feature type="compositionally biased region" description="Low complexity" evidence="1">
    <location>
        <begin position="1316"/>
        <end position="1327"/>
    </location>
</feature>
<reference evidence="2" key="1">
    <citation type="journal article" date="2023" name="Mol. Biol. Evol.">
        <title>Third-Generation Sequencing Reveals the Adaptive Role of the Epigenome in Three Deep-Sea Polychaetes.</title>
        <authorList>
            <person name="Perez M."/>
            <person name="Aroh O."/>
            <person name="Sun Y."/>
            <person name="Lan Y."/>
            <person name="Juniper S.K."/>
            <person name="Young C.R."/>
            <person name="Angers B."/>
            <person name="Qian P.Y."/>
        </authorList>
    </citation>
    <scope>NUCLEOTIDE SEQUENCE</scope>
    <source>
        <strain evidence="2">R07B-5</strain>
    </source>
</reference>
<organism evidence="2 3">
    <name type="scientific">Ridgeia piscesae</name>
    <name type="common">Tubeworm</name>
    <dbReference type="NCBI Taxonomy" id="27915"/>
    <lineage>
        <taxon>Eukaryota</taxon>
        <taxon>Metazoa</taxon>
        <taxon>Spiralia</taxon>
        <taxon>Lophotrochozoa</taxon>
        <taxon>Annelida</taxon>
        <taxon>Polychaeta</taxon>
        <taxon>Sedentaria</taxon>
        <taxon>Canalipalpata</taxon>
        <taxon>Sabellida</taxon>
        <taxon>Siboglinidae</taxon>
        <taxon>Ridgeia</taxon>
    </lineage>
</organism>
<feature type="region of interest" description="Disordered" evidence="1">
    <location>
        <begin position="74"/>
        <end position="104"/>
    </location>
</feature>
<evidence type="ECO:0000313" key="3">
    <source>
        <dbReference type="Proteomes" id="UP001209878"/>
    </source>
</evidence>
<feature type="compositionally biased region" description="Polar residues" evidence="1">
    <location>
        <begin position="392"/>
        <end position="409"/>
    </location>
</feature>
<feature type="region of interest" description="Disordered" evidence="1">
    <location>
        <begin position="2162"/>
        <end position="2286"/>
    </location>
</feature>
<feature type="region of interest" description="Disordered" evidence="1">
    <location>
        <begin position="921"/>
        <end position="969"/>
    </location>
</feature>
<feature type="compositionally biased region" description="Basic and acidic residues" evidence="1">
    <location>
        <begin position="2376"/>
        <end position="2391"/>
    </location>
</feature>
<feature type="region of interest" description="Disordered" evidence="1">
    <location>
        <begin position="1552"/>
        <end position="1572"/>
    </location>
</feature>
<feature type="region of interest" description="Disordered" evidence="1">
    <location>
        <begin position="1945"/>
        <end position="2092"/>
    </location>
</feature>
<sequence>MSSDFPGPLRPALASDGSQGSVHSEMDASCDLFDSDHETTPKEHIDTAHSIKDGQVVDVSEKTLCGDSSNTAMPCGHSGVMDVHPRLRPTNSVRSTRAASDSFPLNIGEHSRTYTSSRQSFSPWTSESQFDELVNKPPDGAGGAVFSSDHTSGCVMPCLTSPQPVLPVEKLHSAALPRLVIQSSHASSHLSPTEMPVLIDESQPSELDPLDLFGQWRPRASSSNDGETETAAGSKHQALRGVPTTVSRGGCRVKLPSGRDRGAGGGDPARSDALPRLGCRGKLASCSDAGAEMGDRTRMGCRVKLPRRASESDRPLATEARLTVRMLLPRSPHTRSRRTGLPETLSTAVSYDSDTTVTPDTRPVSLADRKLKLSLKKQKRQQEVDGSRVQDVDSSGTTVSTMNTASYSEARSKEKLTGTKSRHSSNNDSDSAVKTKTKRKSPQKKVKADEVYTPKQTAACKALFDDSKRRRGRLRLPRKSVSDCSGRTRNMVSFSAVSPTVNYAGSRRVTDAQLVNSRGQVWVTKRYFREYDLEKVGNEMLLLQRLRDDDIAELKQQIQQEEMHRRKEKRSASTIGVDTEHVSDLFDTSTESESDLLQQLRIESEQGTSTVGQDALLQSETESVENGAAKGSAVEANMDLIAESESIAVLETESERRDTECRIETEQSTSTGHETTLQSESENGAAVGIALQTNTDLITENGSTAMLETETEMQDKQDNLEIEQSTSAGLYATLQSEVESVENGTTVGNALKANMNLLVENGPTAVLETEVEMHDTECIFEPKLNTSTGLEVALQSEVESIENGAAVDTVVQSNVDLLAENGSTAVLESESKMQDTECRTEKLQSTPTGLEMLDLALQSEIVNVENATAIETVLQSNVDLFSEDGITAALGTESEIQDNVEAVVSSDLPIRNHCKMMVESKTQHDTETPSTCETENAATEGTTALGETVSDETDIPNELSPEQSHTGEDEIKADVMTDSGQEHGSRVDPENVGMCSGEIESETEQLIDELTVNAQRDTCDHSTVSLVDYAVEEDEEDCVNMTERNESESLPTALTQEQSNHLTDVFMTAQVEAAHYLTNESETETNAASVFDAQCTEMLDINMAENDSINCSSMADMMNVFQLNVPAESTHDLTRESETDLRSAAVSDVQYTEVQDINMTEHFVDTVDTLDGVPPNLQESIAALTNSENVVAPNSKCDGSEHLINSAVEFESSQLTEDAKDMMLNPASDVYSNAMIAGHCHTSITGDFAGDSISSIAGDSSNNITTDSNANIFEHSNSDIVGDSSSNNAQDSNVLRLSGEDTMVTAGTSTKILEDNNTSTAENSSTNIAGDSSTNIAEDSNTNIAEDSSTNIAEDSNTNIAEDSNTNIAEDSNTNIAEDSSTNIAEDSSTNIAEDSSTNIAEDNNTNIAEDSNTNIAEDNNTNIAETGNFNIAEGSTSNIAEDNSTKVAEESNSNTAGDNTNTHITGISMAVDANTNTAEESNVNITEDTNINVTEDTNANITEDTNANITEDTCANITEDTCANITEETNANITEDTCANITEETNANITEDTNTNITGDTNTNTTEETNANTTEDTNANIIEDTNANITEDTNANITEDTNANITEDTNTNITEDTNANITEDTNTNITEDTNANITEDTNANITEDTNANTTEDTNANIIEDTNANITEETNANITENTNANITEDTNANITEDTNANITEDTNANITEDTSAAEALEECDRTEGGQFPLHPQPEVLHAVQEIKYCETDCDVEGSSSSVPPLSPSDCQRDIRMSCLDACDSATKAGESCKRGADTDDWQQPKRPCNRSLGDHREHSTESGHRSDGGHKSGQKESIGQNEKTDQEVTIGQEDDIDRKEITVQEVNVDQTVNIDQEEDVDQAEVTDQEVNVDQKENIAQVVNIVREDLIDQTENTVHEVTIDQKEKDQEVTAIDQKEIIDQAEITDQEVTIDQEEDIDRRENTVNIEQEDHRKKDLEVNGTDLEVNGTGSGSERRSDSELRSIREHRSSGSVRERDGTTTGSLCPKRLKLVEPEYRDKKLAVPEGKPSPTSSAQQKEVNIDMGSEQKERKDEPTYPQSPPSTTLSKLSHKKNIPPTLLRNFSMLHEKTLENLGATIAPFSTSTDHQDSYADAMYKMAFLSPAPLEKRKMSPPVAVSPTMIRSSYHGNSGGVGKNNYTNSTEAVMSPPGDSTEEIHDICAVPPTLQLKPPLLREPSPRSSHSDGSVSPPTLSEELSPPLLVPQSGASSSAQSGRSSAEAQQSLEADRMGNDPENTQTNEEVIRSPAVCSEDSVVASDDDMVSQSPQQKCRGPSVLALTCVRSESDVNDSASADMTPDDTGSDSGRQNSHHLFCQTCDSVGCNDGHAARDSNTSHSCHVDGDGDSHDSQRTDDGEDGDNDSQHSRDRRSSQFSDDTGHPPHSLDSQHPANDDPAEGAVHVSQGAVITPAVGPPTRVSVAADCDAMSHDRLKEPYCSDPCDVPEKPRQVGGRSLKVKSTLVSELPQFQSSFRGLRSWTTVILSGGTPLDSSFDLAAEIDSNPQLLAAAIGDGPVVLTPCVLPPSRQSVQRWLTCRGVDKKETHDGRNEVNTTDVSCVSDDDVFTETPKTGDTSTEVFGSSTKGQCHIASTLSFRQTPAKETLMPRSIVTSTPVTRQGSQNELTSLSQTLIGDAPYRVIGCTPDDPTSTNLDLVASTPVRKPSLVHEDLPTCTPIAKVMSQEEGDGGGEVACTPPAPPGGEMGGRRRRCLLRETESHRGGPRLSTRLKKQLCSPQLPKAATSQIDGPTLRNSFGFKVSLHDLKAAKAVHEGVTPIVRWVSLPCEVGCHSLVSGVHSL</sequence>
<dbReference type="InterPro" id="IPR053236">
    <property type="entry name" value="Cornifin"/>
</dbReference>
<feature type="compositionally biased region" description="Low complexity" evidence="1">
    <location>
        <begin position="2225"/>
        <end position="2262"/>
    </location>
</feature>
<feature type="region of interest" description="Disordered" evidence="1">
    <location>
        <begin position="1"/>
        <end position="25"/>
    </location>
</feature>
<feature type="compositionally biased region" description="Basic and acidic residues" evidence="1">
    <location>
        <begin position="1993"/>
        <end position="2018"/>
    </location>
</feature>
<feature type="compositionally biased region" description="Acidic residues" evidence="1">
    <location>
        <begin position="1945"/>
        <end position="1957"/>
    </location>
</feature>
<feature type="region of interest" description="Disordered" evidence="1">
    <location>
        <begin position="329"/>
        <end position="450"/>
    </location>
</feature>
<dbReference type="Proteomes" id="UP001209878">
    <property type="component" value="Unassembled WGS sequence"/>
</dbReference>
<feature type="compositionally biased region" description="Polar residues" evidence="1">
    <location>
        <begin position="1328"/>
        <end position="1421"/>
    </location>
</feature>
<feature type="compositionally biased region" description="Basic and acidic residues" evidence="1">
    <location>
        <begin position="1958"/>
        <end position="1978"/>
    </location>
</feature>
<feature type="region of interest" description="Disordered" evidence="1">
    <location>
        <begin position="1789"/>
        <end position="1857"/>
    </location>
</feature>
<feature type="region of interest" description="Disordered" evidence="1">
    <location>
        <begin position="1279"/>
        <end position="1421"/>
    </location>
</feature>
<feature type="compositionally biased region" description="Basic and acidic residues" evidence="1">
    <location>
        <begin position="380"/>
        <end position="391"/>
    </location>
</feature>
<feature type="compositionally biased region" description="Basic and acidic residues" evidence="1">
    <location>
        <begin position="2399"/>
        <end position="2408"/>
    </location>
</feature>
<feature type="region of interest" description="Disordered" evidence="1">
    <location>
        <begin position="1435"/>
        <end position="1463"/>
    </location>
</feature>
<comment type="caution">
    <text evidence="2">The sequence shown here is derived from an EMBL/GenBank/DDBJ whole genome shotgun (WGS) entry which is preliminary data.</text>
</comment>